<sequence>MYIVNGYIIIDISLYNKCEKVINKQALGFYLTSEPNTVIDITSCFDQKLAAMALHSSQFSGETLALYRLYFMEKGRLQLMPQFHRECEKKASVQKQSASVEEICFSSKIDCIHLVLRKPGSLLTRCG</sequence>
<reference evidence="1 2" key="1">
    <citation type="submission" date="2021-01" db="EMBL/GenBank/DDBJ databases">
        <title>Whole genome sequence of Paenibacillus sonchi LMG 24727 for comparative genomics.</title>
        <authorList>
            <person name="Lee G."/>
            <person name="Kim M.-J."/>
            <person name="Lim K."/>
            <person name="Shin J.-H."/>
        </authorList>
    </citation>
    <scope>NUCLEOTIDE SEQUENCE [LARGE SCALE GENOMIC DNA]</scope>
    <source>
        <strain evidence="1 2">LMG 24727</strain>
    </source>
</reference>
<evidence type="ECO:0000313" key="1">
    <source>
        <dbReference type="EMBL" id="QQZ60538.1"/>
    </source>
</evidence>
<dbReference type="EMBL" id="CP068595">
    <property type="protein sequence ID" value="QQZ60538.1"/>
    <property type="molecule type" value="Genomic_DNA"/>
</dbReference>
<protein>
    <submittedName>
        <fullName evidence="1">Uncharacterized protein</fullName>
    </submittedName>
</protein>
<dbReference type="Gene3D" id="3.40.50.10320">
    <property type="entry name" value="LmbE-like"/>
    <property type="match status" value="1"/>
</dbReference>
<evidence type="ECO:0000313" key="2">
    <source>
        <dbReference type="Proteomes" id="UP000595841"/>
    </source>
</evidence>
<dbReference type="SUPFAM" id="SSF102588">
    <property type="entry name" value="LmbE-like"/>
    <property type="match status" value="1"/>
</dbReference>
<dbReference type="RefSeq" id="WP_039835202.1">
    <property type="nucleotide sequence ID" value="NZ_CP068595.1"/>
</dbReference>
<proteinExistence type="predicted"/>
<gene>
    <name evidence="1" type="ORF">JI735_29295</name>
</gene>
<keyword evidence="2" id="KW-1185">Reference proteome</keyword>
<accession>A0A974SBL0</accession>
<dbReference type="AlphaFoldDB" id="A0A974SBL0"/>
<dbReference type="InterPro" id="IPR024078">
    <property type="entry name" value="LmbE-like_dom_sf"/>
</dbReference>
<name>A0A974SBL0_9BACL</name>
<organism evidence="1 2">
    <name type="scientific">Paenibacillus sonchi</name>
    <dbReference type="NCBI Taxonomy" id="373687"/>
    <lineage>
        <taxon>Bacteria</taxon>
        <taxon>Bacillati</taxon>
        <taxon>Bacillota</taxon>
        <taxon>Bacilli</taxon>
        <taxon>Bacillales</taxon>
        <taxon>Paenibacillaceae</taxon>
        <taxon>Paenibacillus</taxon>
        <taxon>Paenibacillus sonchi group</taxon>
    </lineage>
</organism>
<dbReference type="Proteomes" id="UP000595841">
    <property type="component" value="Chromosome"/>
</dbReference>
<dbReference type="KEGG" id="pson:JI735_29295"/>